<protein>
    <submittedName>
        <fullName evidence="5">DNA-binding FadR family transcriptional regulator</fullName>
    </submittedName>
</protein>
<organism evidence="5 6">
    <name type="scientific">Longispora fulva</name>
    <dbReference type="NCBI Taxonomy" id="619741"/>
    <lineage>
        <taxon>Bacteria</taxon>
        <taxon>Bacillati</taxon>
        <taxon>Actinomycetota</taxon>
        <taxon>Actinomycetes</taxon>
        <taxon>Micromonosporales</taxon>
        <taxon>Micromonosporaceae</taxon>
        <taxon>Longispora</taxon>
    </lineage>
</organism>
<accession>A0A8J7GBX1</accession>
<gene>
    <name evidence="5" type="ORF">IW245_003867</name>
</gene>
<proteinExistence type="predicted"/>
<dbReference type="Pfam" id="PF07729">
    <property type="entry name" value="FCD"/>
    <property type="match status" value="1"/>
</dbReference>
<dbReference type="InterPro" id="IPR000524">
    <property type="entry name" value="Tscrpt_reg_HTH_GntR"/>
</dbReference>
<keyword evidence="1" id="KW-0805">Transcription regulation</keyword>
<dbReference type="InterPro" id="IPR036390">
    <property type="entry name" value="WH_DNA-bd_sf"/>
</dbReference>
<dbReference type="EMBL" id="JADOUF010000001">
    <property type="protein sequence ID" value="MBG6137673.1"/>
    <property type="molecule type" value="Genomic_DNA"/>
</dbReference>
<dbReference type="AlphaFoldDB" id="A0A8J7GBX1"/>
<dbReference type="GO" id="GO:0003677">
    <property type="term" value="F:DNA binding"/>
    <property type="evidence" value="ECO:0007669"/>
    <property type="project" value="UniProtKB-KW"/>
</dbReference>
<evidence type="ECO:0000256" key="2">
    <source>
        <dbReference type="ARBA" id="ARBA00023125"/>
    </source>
</evidence>
<keyword evidence="6" id="KW-1185">Reference proteome</keyword>
<dbReference type="Gene3D" id="1.20.120.530">
    <property type="entry name" value="GntR ligand-binding domain-like"/>
    <property type="match status" value="1"/>
</dbReference>
<dbReference type="PANTHER" id="PTHR43537">
    <property type="entry name" value="TRANSCRIPTIONAL REGULATOR, GNTR FAMILY"/>
    <property type="match status" value="1"/>
</dbReference>
<dbReference type="SUPFAM" id="SSF48008">
    <property type="entry name" value="GntR ligand-binding domain-like"/>
    <property type="match status" value="1"/>
</dbReference>
<reference evidence="5" key="1">
    <citation type="submission" date="2020-11" db="EMBL/GenBank/DDBJ databases">
        <title>Sequencing the genomes of 1000 actinobacteria strains.</title>
        <authorList>
            <person name="Klenk H.-P."/>
        </authorList>
    </citation>
    <scope>NUCLEOTIDE SEQUENCE</scope>
    <source>
        <strain evidence="5">DSM 45356</strain>
    </source>
</reference>
<dbReference type="SMART" id="SM00345">
    <property type="entry name" value="HTH_GNTR"/>
    <property type="match status" value="1"/>
</dbReference>
<dbReference type="PROSITE" id="PS50949">
    <property type="entry name" value="HTH_GNTR"/>
    <property type="match status" value="1"/>
</dbReference>
<dbReference type="CDD" id="cd07377">
    <property type="entry name" value="WHTH_GntR"/>
    <property type="match status" value="1"/>
</dbReference>
<keyword evidence="2 5" id="KW-0238">DNA-binding</keyword>
<keyword evidence="3" id="KW-0804">Transcription</keyword>
<dbReference type="InterPro" id="IPR011711">
    <property type="entry name" value="GntR_C"/>
</dbReference>
<dbReference type="PANTHER" id="PTHR43537:SF5">
    <property type="entry name" value="UXU OPERON TRANSCRIPTIONAL REGULATOR"/>
    <property type="match status" value="1"/>
</dbReference>
<dbReference type="InterPro" id="IPR036388">
    <property type="entry name" value="WH-like_DNA-bd_sf"/>
</dbReference>
<dbReference type="Proteomes" id="UP000622552">
    <property type="component" value="Unassembled WGS sequence"/>
</dbReference>
<feature type="domain" description="HTH gntR-type" evidence="4">
    <location>
        <begin position="8"/>
        <end position="76"/>
    </location>
</feature>
<evidence type="ECO:0000259" key="4">
    <source>
        <dbReference type="PROSITE" id="PS50949"/>
    </source>
</evidence>
<dbReference type="RefSeq" id="WP_233473141.1">
    <property type="nucleotide sequence ID" value="NZ_BONS01000024.1"/>
</dbReference>
<evidence type="ECO:0000256" key="3">
    <source>
        <dbReference type="ARBA" id="ARBA00023163"/>
    </source>
</evidence>
<name>A0A8J7GBX1_9ACTN</name>
<dbReference type="SUPFAM" id="SSF46785">
    <property type="entry name" value="Winged helix' DNA-binding domain"/>
    <property type="match status" value="1"/>
</dbReference>
<evidence type="ECO:0000256" key="1">
    <source>
        <dbReference type="ARBA" id="ARBA00023015"/>
    </source>
</evidence>
<sequence>MTEDQARTTVTDRALARIKEMIASGELEPGQRLPVEKDLAEALGLSRSSMREAIRALTVLGILEARHGAGVYVTKLGPSDLLEAFGVVAEISQGATLLDLVRVRKILEPAAVATAAARITDVDLARLREEMAAMARVDTAEEFIGHDLTFHRIINEAAGNPVLTAILGGLSSRTLRTRVWRGRREEGAIPRTLEEHEHIYRALASRDPEDARTAAAVHITSVEEWVRRQVATEGEL</sequence>
<evidence type="ECO:0000313" key="5">
    <source>
        <dbReference type="EMBL" id="MBG6137673.1"/>
    </source>
</evidence>
<dbReference type="SMART" id="SM00895">
    <property type="entry name" value="FCD"/>
    <property type="match status" value="1"/>
</dbReference>
<dbReference type="Gene3D" id="1.10.10.10">
    <property type="entry name" value="Winged helix-like DNA-binding domain superfamily/Winged helix DNA-binding domain"/>
    <property type="match status" value="1"/>
</dbReference>
<dbReference type="InterPro" id="IPR008920">
    <property type="entry name" value="TF_FadR/GntR_C"/>
</dbReference>
<dbReference type="Pfam" id="PF00392">
    <property type="entry name" value="GntR"/>
    <property type="match status" value="1"/>
</dbReference>
<comment type="caution">
    <text evidence="5">The sequence shown here is derived from an EMBL/GenBank/DDBJ whole genome shotgun (WGS) entry which is preliminary data.</text>
</comment>
<evidence type="ECO:0000313" key="6">
    <source>
        <dbReference type="Proteomes" id="UP000622552"/>
    </source>
</evidence>
<dbReference type="GO" id="GO:0003700">
    <property type="term" value="F:DNA-binding transcription factor activity"/>
    <property type="evidence" value="ECO:0007669"/>
    <property type="project" value="InterPro"/>
</dbReference>
<dbReference type="PRINTS" id="PR00035">
    <property type="entry name" value="HTHGNTR"/>
</dbReference>